<gene>
    <name evidence="1" type="ORF">E3T23_08405</name>
</gene>
<dbReference type="Proteomes" id="UP000298433">
    <property type="component" value="Unassembled WGS sequence"/>
</dbReference>
<proteinExistence type="predicted"/>
<sequence>MLLLVKAVIDCVAAPISAPTANGPTLVKPMTHKPGSSGFTAVGAGGALGVGVGVGVGVGALVPAVGPAELVGLAVDPVA</sequence>
<name>A0A4R8XT97_9MICO</name>
<evidence type="ECO:0000313" key="1">
    <source>
        <dbReference type="EMBL" id="TFC80567.1"/>
    </source>
</evidence>
<reference evidence="1 2" key="1">
    <citation type="submission" date="2019-03" db="EMBL/GenBank/DDBJ databases">
        <title>Genomics of glacier-inhabiting Cryobacterium strains.</title>
        <authorList>
            <person name="Liu Q."/>
            <person name="Xin Y.-H."/>
        </authorList>
    </citation>
    <scope>NUCLEOTIDE SEQUENCE [LARGE SCALE GENOMIC DNA]</scope>
    <source>
        <strain evidence="1 2">TMT2-48-2</strain>
    </source>
</reference>
<accession>A0A4R8XT97</accession>
<protein>
    <submittedName>
        <fullName evidence="1">Uncharacterized protein</fullName>
    </submittedName>
</protein>
<dbReference type="AlphaFoldDB" id="A0A4R8XT97"/>
<dbReference type="EMBL" id="SOGN01000040">
    <property type="protein sequence ID" value="TFC80567.1"/>
    <property type="molecule type" value="Genomic_DNA"/>
</dbReference>
<keyword evidence="2" id="KW-1185">Reference proteome</keyword>
<organism evidence="1 2">
    <name type="scientific">Cryobacterium cheniae</name>
    <dbReference type="NCBI Taxonomy" id="1259262"/>
    <lineage>
        <taxon>Bacteria</taxon>
        <taxon>Bacillati</taxon>
        <taxon>Actinomycetota</taxon>
        <taxon>Actinomycetes</taxon>
        <taxon>Micrococcales</taxon>
        <taxon>Microbacteriaceae</taxon>
        <taxon>Cryobacterium</taxon>
    </lineage>
</organism>
<comment type="caution">
    <text evidence="1">The sequence shown here is derived from an EMBL/GenBank/DDBJ whole genome shotgun (WGS) entry which is preliminary data.</text>
</comment>
<evidence type="ECO:0000313" key="2">
    <source>
        <dbReference type="Proteomes" id="UP000298433"/>
    </source>
</evidence>